<comment type="subcellular location">
    <subcellularLocation>
        <location evidence="1">Cytoplasm</location>
    </subcellularLocation>
</comment>
<dbReference type="PANTHER" id="PTHR10663:SF375">
    <property type="entry name" value="LD29171P"/>
    <property type="match status" value="1"/>
</dbReference>
<feature type="non-terminal residue" evidence="5">
    <location>
        <position position="1127"/>
    </location>
</feature>
<accession>A0AAD5WXF8</accession>
<evidence type="ECO:0000256" key="3">
    <source>
        <dbReference type="SAM" id="MobiDB-lite"/>
    </source>
</evidence>
<dbReference type="Pfam" id="PF09324">
    <property type="entry name" value="Sec7-like_HDS"/>
    <property type="match status" value="1"/>
</dbReference>
<dbReference type="SMART" id="SM00222">
    <property type="entry name" value="Sec7"/>
    <property type="match status" value="1"/>
</dbReference>
<name>A0AAD5WXF8_9FUNG</name>
<dbReference type="InterPro" id="IPR016024">
    <property type="entry name" value="ARM-type_fold"/>
</dbReference>
<dbReference type="GO" id="GO:0032012">
    <property type="term" value="P:regulation of ARF protein signal transduction"/>
    <property type="evidence" value="ECO:0007669"/>
    <property type="project" value="InterPro"/>
</dbReference>
<dbReference type="Proteomes" id="UP001212841">
    <property type="component" value="Unassembled WGS sequence"/>
</dbReference>
<dbReference type="InterPro" id="IPR023394">
    <property type="entry name" value="Sec7_C_sf"/>
</dbReference>
<dbReference type="SUPFAM" id="SSF48371">
    <property type="entry name" value="ARM repeat"/>
    <property type="match status" value="2"/>
</dbReference>
<dbReference type="GO" id="GO:0005737">
    <property type="term" value="C:cytoplasm"/>
    <property type="evidence" value="ECO:0007669"/>
    <property type="project" value="UniProtKB-SubCell"/>
</dbReference>
<dbReference type="InterPro" id="IPR015403">
    <property type="entry name" value="Mon2/Sec7/BIG1-like_HDS"/>
</dbReference>
<protein>
    <submittedName>
        <fullName evidence="5">Guanine nucleotide exchange protein for ADP-robosylation factor</fullName>
    </submittedName>
</protein>
<evidence type="ECO:0000259" key="4">
    <source>
        <dbReference type="PROSITE" id="PS50190"/>
    </source>
</evidence>
<dbReference type="InterPro" id="IPR046455">
    <property type="entry name" value="Sec7/BIG1-like_C"/>
</dbReference>
<proteinExistence type="predicted"/>
<dbReference type="PROSITE" id="PS50190">
    <property type="entry name" value="SEC7"/>
    <property type="match status" value="1"/>
</dbReference>
<dbReference type="InterPro" id="IPR000904">
    <property type="entry name" value="Sec7_dom"/>
</dbReference>
<feature type="compositionally biased region" description="Polar residues" evidence="3">
    <location>
        <begin position="900"/>
        <end position="909"/>
    </location>
</feature>
<evidence type="ECO:0000313" key="5">
    <source>
        <dbReference type="EMBL" id="KAJ3034825.1"/>
    </source>
</evidence>
<evidence type="ECO:0000256" key="2">
    <source>
        <dbReference type="ARBA" id="ARBA00022490"/>
    </source>
</evidence>
<dbReference type="GO" id="GO:0005085">
    <property type="term" value="F:guanyl-nucleotide exchange factor activity"/>
    <property type="evidence" value="ECO:0007669"/>
    <property type="project" value="InterPro"/>
</dbReference>
<evidence type="ECO:0000256" key="1">
    <source>
        <dbReference type="ARBA" id="ARBA00004496"/>
    </source>
</evidence>
<evidence type="ECO:0000313" key="6">
    <source>
        <dbReference type="Proteomes" id="UP001212841"/>
    </source>
</evidence>
<feature type="region of interest" description="Disordered" evidence="3">
    <location>
        <begin position="870"/>
        <end position="915"/>
    </location>
</feature>
<dbReference type="AlphaFoldDB" id="A0AAD5WXF8"/>
<dbReference type="EMBL" id="JADGJD010002115">
    <property type="protein sequence ID" value="KAJ3034825.1"/>
    <property type="molecule type" value="Genomic_DNA"/>
</dbReference>
<feature type="domain" description="SEC7" evidence="4">
    <location>
        <begin position="1"/>
        <end position="116"/>
    </location>
</feature>
<dbReference type="Pfam" id="PF20252">
    <property type="entry name" value="BIG2_C"/>
    <property type="match status" value="1"/>
</dbReference>
<keyword evidence="6" id="KW-1185">Reference proteome</keyword>
<dbReference type="PANTHER" id="PTHR10663">
    <property type="entry name" value="GUANYL-NUCLEOTIDE EXCHANGE FACTOR"/>
    <property type="match status" value="1"/>
</dbReference>
<sequence>MHAFVDEMEFTNMKFVDAMRTFLQSFRLPGEAQKIDRFMLKFADRYVRGNPGVFSSADTAYVLAYSVVMLNTDQHNPQVKKRMTKPDFFKNNRGIDGGKDLPEELLSGIYDEIQQNEIVMKDEQPAKAAANAAAAGGVVGSLDLRRGQGTKGGVVDSAVTGMADRAGAMLESLKHKGLGGSKRPGGISRSGSGLVGKDTLDSIGGDGTTFYSATHYEHVRGMFGVIWMSVLSGLSSPLQESEEFDTIVLALEGFKYAIHVSCLFEMELERKAFVSTLAKFTGFTQVGNLGEMRGKNFEATKALLEVAVGSGDKLGESWREVVVCVSQLERLGGLARDPEAMDQLRSSRVSVDQRLGGGRRESVQALRGGKGGQGFLEEAAAEANSQVMTLTVDKIFTGSTRLGGNAIVHFVRALCEVSWEEIESTSDREHPRMYCLQRLVEISYYNMKRIRVEWSAIWAILGEHFNHVGSHQNSNVAFFAIDKLRQLAMKFLELEELPNFKFQKDFLRPFEVVMGGGGVDLKVKDMVLACLQQVILAKGKGLRSGWKAMFGAFLKAAREGHEPIVLQAFEIVKGVFKNNFESVVVNQTYSDFVGCLVEFCKNRKFPRTSLHAIELLKQSIPRIYELSRNAQVASKMLPTGGSVVLRSTESLIPPEASTPVVGKVEDDPSFRFWFPILFGLYEVVMMCDLEVRTRALTYLFDTLKQYGTTFTHDFWEVVSKGVLFPIFDDLRLSRQEHTKFANKEDMSVWLSTTLIQALRQFIDLFGHFYDTLSFQIDGVLELLAICMTQENETLARIGSTCLQQFVEGNYEKLGDVEWEKICQMFVGLFEGTTPYALFFDLEEGEGSEGGGGNGKGREREVDLMDDNGETAGIGVRTETPPPADGAQPPVAATSPHATLRRSNSSTTSPVHRPRPQKKEFQQIIVKCVLHLLVIQTLHEVLSSGPDDGVYRSLSSKHLFNLMDCLERSYLFARNFNANKELRMALFRMGFMKQLPNLLKQETSSVSCYVQILCKMVLDDHNEERRQGRSEVERRLIPLSYDILCHYNTLDPDSKRRDVNAWRPVVVMIMNALMEADGGVFRRHVPVFYGEICKLLLQDVTPDIRGVLYGVFGRVGVEFGVVREEEGN</sequence>
<dbReference type="CDD" id="cd00171">
    <property type="entry name" value="Sec7"/>
    <property type="match status" value="1"/>
</dbReference>
<reference evidence="5" key="1">
    <citation type="submission" date="2020-05" db="EMBL/GenBank/DDBJ databases">
        <title>Phylogenomic resolution of chytrid fungi.</title>
        <authorList>
            <person name="Stajich J.E."/>
            <person name="Amses K."/>
            <person name="Simmons R."/>
            <person name="Seto K."/>
            <person name="Myers J."/>
            <person name="Bonds A."/>
            <person name="Quandt C.A."/>
            <person name="Barry K."/>
            <person name="Liu P."/>
            <person name="Grigoriev I."/>
            <person name="Longcore J.E."/>
            <person name="James T.Y."/>
        </authorList>
    </citation>
    <scope>NUCLEOTIDE SEQUENCE</scope>
    <source>
        <strain evidence="5">JEL0318</strain>
    </source>
</reference>
<comment type="caution">
    <text evidence="5">The sequence shown here is derived from an EMBL/GenBank/DDBJ whole genome shotgun (WGS) entry which is preliminary data.</text>
</comment>
<keyword evidence="2" id="KW-0963">Cytoplasm</keyword>
<dbReference type="Gene3D" id="1.10.1000.11">
    <property type="entry name" value="Arf Nucleotide-binding Site Opener,domain 2"/>
    <property type="match status" value="1"/>
</dbReference>
<organism evidence="5 6">
    <name type="scientific">Rhizophlyctis rosea</name>
    <dbReference type="NCBI Taxonomy" id="64517"/>
    <lineage>
        <taxon>Eukaryota</taxon>
        <taxon>Fungi</taxon>
        <taxon>Fungi incertae sedis</taxon>
        <taxon>Chytridiomycota</taxon>
        <taxon>Chytridiomycota incertae sedis</taxon>
        <taxon>Chytridiomycetes</taxon>
        <taxon>Rhizophlyctidales</taxon>
        <taxon>Rhizophlyctidaceae</taxon>
        <taxon>Rhizophlyctis</taxon>
    </lineage>
</organism>
<gene>
    <name evidence="5" type="primary">SEC7_1</name>
    <name evidence="5" type="ORF">HK097_004387</name>
</gene>
<dbReference type="SUPFAM" id="SSF48425">
    <property type="entry name" value="Sec7 domain"/>
    <property type="match status" value="1"/>
</dbReference>
<dbReference type="Pfam" id="PF01369">
    <property type="entry name" value="Sec7"/>
    <property type="match status" value="1"/>
</dbReference>
<dbReference type="InterPro" id="IPR035999">
    <property type="entry name" value="Sec7_dom_sf"/>
</dbReference>
<dbReference type="FunFam" id="1.10.1000.11:FF:000003">
    <property type="entry name" value="Brefeldin A-inhibited guanine nucleotide-exchange protein 1"/>
    <property type="match status" value="1"/>
</dbReference>